<keyword evidence="1" id="KW-1133">Transmembrane helix</keyword>
<evidence type="ECO:0000256" key="1">
    <source>
        <dbReference type="SAM" id="Phobius"/>
    </source>
</evidence>
<dbReference type="Proteomes" id="UP000250369">
    <property type="component" value="Unassembled WGS sequence"/>
</dbReference>
<keyword evidence="1" id="KW-0472">Membrane</keyword>
<evidence type="ECO:0000313" key="2">
    <source>
        <dbReference type="EMBL" id="RAV21115.1"/>
    </source>
</evidence>
<organism evidence="2 3">
    <name type="scientific">Paenibacillus contaminans</name>
    <dbReference type="NCBI Taxonomy" id="450362"/>
    <lineage>
        <taxon>Bacteria</taxon>
        <taxon>Bacillati</taxon>
        <taxon>Bacillota</taxon>
        <taxon>Bacilli</taxon>
        <taxon>Bacillales</taxon>
        <taxon>Paenibacillaceae</taxon>
        <taxon>Paenibacillus</taxon>
    </lineage>
</organism>
<name>A0A329MMN3_9BACL</name>
<keyword evidence="1" id="KW-0812">Transmembrane</keyword>
<keyword evidence="3" id="KW-1185">Reference proteome</keyword>
<proteinExistence type="predicted"/>
<feature type="transmembrane region" description="Helical" evidence="1">
    <location>
        <begin position="29"/>
        <end position="52"/>
    </location>
</feature>
<reference evidence="2 3" key="1">
    <citation type="journal article" date="2009" name="Int. J. Syst. Evol. Microbiol.">
        <title>Paenibacillus contaminans sp. nov., isolated from a contaminated laboratory plate.</title>
        <authorList>
            <person name="Chou J.H."/>
            <person name="Lee J.H."/>
            <person name="Lin M.C."/>
            <person name="Chang P.S."/>
            <person name="Arun A.B."/>
            <person name="Young C.C."/>
            <person name="Chen W.M."/>
        </authorList>
    </citation>
    <scope>NUCLEOTIDE SEQUENCE [LARGE SCALE GENOMIC DNA]</scope>
    <source>
        <strain evidence="2 3">CKOBP-6</strain>
    </source>
</reference>
<feature type="transmembrane region" description="Helical" evidence="1">
    <location>
        <begin position="64"/>
        <end position="91"/>
    </location>
</feature>
<comment type="caution">
    <text evidence="2">The sequence shown here is derived from an EMBL/GenBank/DDBJ whole genome shotgun (WGS) entry which is preliminary data.</text>
</comment>
<protein>
    <submittedName>
        <fullName evidence="2">Uncharacterized protein</fullName>
    </submittedName>
</protein>
<dbReference type="OrthoDB" id="2943819at2"/>
<evidence type="ECO:0000313" key="3">
    <source>
        <dbReference type="Proteomes" id="UP000250369"/>
    </source>
</evidence>
<accession>A0A329MMN3</accession>
<dbReference type="AlphaFoldDB" id="A0A329MMN3"/>
<dbReference type="EMBL" id="QMFB01000006">
    <property type="protein sequence ID" value="RAV21115.1"/>
    <property type="molecule type" value="Genomic_DNA"/>
</dbReference>
<sequence length="96" mass="10692">MQVNPNGYPQTHDPNWGKPVAPVMMVKDWLIVSLIMIIPLVNIIMLFVWAFGDGTNPNKRNYCRAALIMFAILLGLYLLIFIALASVIAGLGTVEY</sequence>
<gene>
    <name evidence="2" type="ORF">DQG23_13535</name>
</gene>